<dbReference type="PANTHER" id="PTHR45663">
    <property type="entry name" value="GEO12009P1"/>
    <property type="match status" value="1"/>
</dbReference>
<evidence type="ECO:0000256" key="5">
    <source>
        <dbReference type="ARBA" id="ARBA00023157"/>
    </source>
</evidence>
<dbReference type="OrthoDB" id="9790390at2"/>
<dbReference type="NCBIfam" id="TIGR01068">
    <property type="entry name" value="thioredoxin"/>
    <property type="match status" value="1"/>
</dbReference>
<proteinExistence type="inferred from homology"/>
<dbReference type="Pfam" id="PF00085">
    <property type="entry name" value="Thioredoxin"/>
    <property type="match status" value="1"/>
</dbReference>
<dbReference type="CDD" id="cd02947">
    <property type="entry name" value="TRX_family"/>
    <property type="match status" value="1"/>
</dbReference>
<evidence type="ECO:0000313" key="10">
    <source>
        <dbReference type="Proteomes" id="UP000290287"/>
    </source>
</evidence>
<keyword evidence="10" id="KW-1185">Reference proteome</keyword>
<dbReference type="PRINTS" id="PR00421">
    <property type="entry name" value="THIOREDOXIN"/>
</dbReference>
<evidence type="ECO:0000256" key="7">
    <source>
        <dbReference type="NCBIfam" id="TIGR01068"/>
    </source>
</evidence>
<evidence type="ECO:0000256" key="1">
    <source>
        <dbReference type="ARBA" id="ARBA00008987"/>
    </source>
</evidence>
<protein>
    <recommendedName>
        <fullName evidence="7">Thioredoxin</fullName>
    </recommendedName>
</protein>
<accession>A0A4V1LT51</accession>
<dbReference type="Pfam" id="PF21352">
    <property type="entry name" value="Zn_ribbon_Thio2"/>
    <property type="match status" value="1"/>
</dbReference>
<dbReference type="PANTHER" id="PTHR45663:SF40">
    <property type="entry name" value="THIOREDOXIN 2"/>
    <property type="match status" value="1"/>
</dbReference>
<dbReference type="Gene3D" id="2.30.30.380">
    <property type="entry name" value="Zn-finger domain of Sec23/24"/>
    <property type="match status" value="1"/>
</dbReference>
<comment type="caution">
    <text evidence="9">The sequence shown here is derived from an EMBL/GenBank/DDBJ whole genome shotgun (WGS) entry which is preliminary data.</text>
</comment>
<dbReference type="Gene3D" id="3.40.30.10">
    <property type="entry name" value="Glutaredoxin"/>
    <property type="match status" value="1"/>
</dbReference>
<keyword evidence="6" id="KW-0676">Redox-active center</keyword>
<dbReference type="GO" id="GO:0046872">
    <property type="term" value="F:metal ion binding"/>
    <property type="evidence" value="ECO:0007669"/>
    <property type="project" value="UniProtKB-KW"/>
</dbReference>
<keyword evidence="3" id="KW-0479">Metal-binding</keyword>
<evidence type="ECO:0000256" key="4">
    <source>
        <dbReference type="ARBA" id="ARBA00022982"/>
    </source>
</evidence>
<keyword evidence="4" id="KW-0249">Electron transport</keyword>
<dbReference type="InterPro" id="IPR036249">
    <property type="entry name" value="Thioredoxin-like_sf"/>
</dbReference>
<comment type="similarity">
    <text evidence="1">Belongs to the thioredoxin family.</text>
</comment>
<feature type="domain" description="Thioredoxin" evidence="8">
    <location>
        <begin position="8"/>
        <end position="140"/>
    </location>
</feature>
<dbReference type="InterPro" id="IPR013766">
    <property type="entry name" value="Thioredoxin_domain"/>
</dbReference>
<evidence type="ECO:0000256" key="3">
    <source>
        <dbReference type="ARBA" id="ARBA00022723"/>
    </source>
</evidence>
<dbReference type="FunFam" id="3.40.30.10:FF:000001">
    <property type="entry name" value="Thioredoxin"/>
    <property type="match status" value="1"/>
</dbReference>
<dbReference type="PROSITE" id="PS00194">
    <property type="entry name" value="THIOREDOXIN_1"/>
    <property type="match status" value="1"/>
</dbReference>
<dbReference type="EMBL" id="PEIB01000005">
    <property type="protein sequence ID" value="RXJ73978.1"/>
    <property type="molecule type" value="Genomic_DNA"/>
</dbReference>
<evidence type="ECO:0000256" key="6">
    <source>
        <dbReference type="ARBA" id="ARBA00023284"/>
    </source>
</evidence>
<gene>
    <name evidence="9" type="ORF">CS022_06815</name>
</gene>
<reference evidence="9 10" key="1">
    <citation type="submission" date="2017-10" db="EMBL/GenBank/DDBJ databases">
        <title>Nyctiphanis sp. nov., isolated from the stomach of the euphausiid Nyctiphanes simplex (Hansen, 1911) in the Gulf of California.</title>
        <authorList>
            <person name="Gomez-Gil B."/>
            <person name="Aguilar-Mendez M."/>
            <person name="Lopez-Cortes A."/>
            <person name="Gomez-Gutierrez J."/>
            <person name="Roque A."/>
            <person name="Lang E."/>
            <person name="Gonzalez-Castillo A."/>
        </authorList>
    </citation>
    <scope>NUCLEOTIDE SEQUENCE [LARGE SCALE GENOMIC DNA]</scope>
    <source>
        <strain evidence="9 10">CAIM 600</strain>
    </source>
</reference>
<dbReference type="GO" id="GO:0015035">
    <property type="term" value="F:protein-disulfide reductase activity"/>
    <property type="evidence" value="ECO:0007669"/>
    <property type="project" value="UniProtKB-UniRule"/>
</dbReference>
<dbReference type="NCBIfam" id="NF008229">
    <property type="entry name" value="PRK10996.1"/>
    <property type="match status" value="1"/>
</dbReference>
<dbReference type="RefSeq" id="WP_129121652.1">
    <property type="nucleotide sequence ID" value="NZ_PEIB01000005.1"/>
</dbReference>
<dbReference type="GO" id="GO:0005829">
    <property type="term" value="C:cytosol"/>
    <property type="evidence" value="ECO:0007669"/>
    <property type="project" value="TreeGrafter"/>
</dbReference>
<evidence type="ECO:0000259" key="8">
    <source>
        <dbReference type="PROSITE" id="PS51352"/>
    </source>
</evidence>
<dbReference type="SUPFAM" id="SSF52833">
    <property type="entry name" value="Thioredoxin-like"/>
    <property type="match status" value="1"/>
</dbReference>
<dbReference type="Proteomes" id="UP000290287">
    <property type="component" value="Unassembled WGS sequence"/>
</dbReference>
<sequence>MIIACPECAGLNRVPNERLKQDPKCGKCKSSLFNGEPVTLNTANFDHHASKAELPLVVDFWANWCGPCQAFSPVFSATAKELEPQFRFGKLDTEAQQTIAARYGIRSIPTLMIIKNGQVIAQQAGAMPPEAFKQWLSQNG</sequence>
<evidence type="ECO:0000256" key="2">
    <source>
        <dbReference type="ARBA" id="ARBA00022448"/>
    </source>
</evidence>
<keyword evidence="2" id="KW-0813">Transport</keyword>
<name>A0A4V1LT51_9GAMM</name>
<keyword evidence="5" id="KW-1015">Disulfide bond</keyword>
<evidence type="ECO:0000313" key="9">
    <source>
        <dbReference type="EMBL" id="RXJ73978.1"/>
    </source>
</evidence>
<organism evidence="9 10">
    <name type="scientific">Veronia nyctiphanis</name>
    <dbReference type="NCBI Taxonomy" id="1278244"/>
    <lineage>
        <taxon>Bacteria</taxon>
        <taxon>Pseudomonadati</taxon>
        <taxon>Pseudomonadota</taxon>
        <taxon>Gammaproteobacteria</taxon>
        <taxon>Vibrionales</taxon>
        <taxon>Vibrionaceae</taxon>
        <taxon>Veronia</taxon>
    </lineage>
</organism>
<dbReference type="AlphaFoldDB" id="A0A4V1LT51"/>
<dbReference type="InterPro" id="IPR005746">
    <property type="entry name" value="Thioredoxin"/>
</dbReference>
<dbReference type="InterPro" id="IPR017937">
    <property type="entry name" value="Thioredoxin_CS"/>
</dbReference>
<dbReference type="InterPro" id="IPR049299">
    <property type="entry name" value="Thio2_N"/>
</dbReference>
<dbReference type="PROSITE" id="PS51352">
    <property type="entry name" value="THIOREDOXIN_2"/>
    <property type="match status" value="1"/>
</dbReference>